<feature type="domain" description="Pyridoxamine 5'-phosphate oxidase N-terminal" evidence="8">
    <location>
        <begin position="32"/>
        <end position="157"/>
    </location>
</feature>
<dbReference type="NCBIfam" id="TIGR00558">
    <property type="entry name" value="pdxH"/>
    <property type="match status" value="1"/>
</dbReference>
<dbReference type="GO" id="GO:0010181">
    <property type="term" value="F:FMN binding"/>
    <property type="evidence" value="ECO:0007669"/>
    <property type="project" value="InterPro"/>
</dbReference>
<feature type="domain" description="Pyridoxine 5'-phosphate oxidase dimerisation C-terminal" evidence="9">
    <location>
        <begin position="171"/>
        <end position="212"/>
    </location>
</feature>
<dbReference type="InterPro" id="IPR000659">
    <property type="entry name" value="Pyridox_Oxase"/>
</dbReference>
<evidence type="ECO:0000259" key="9">
    <source>
        <dbReference type="Pfam" id="PF10590"/>
    </source>
</evidence>
<dbReference type="Gene3D" id="2.30.110.10">
    <property type="entry name" value="Electron Transport, Fmn-binding Protein, Chain A"/>
    <property type="match status" value="1"/>
</dbReference>
<dbReference type="Pfam" id="PF01243">
    <property type="entry name" value="PNPOx_N"/>
    <property type="match status" value="1"/>
</dbReference>
<evidence type="ECO:0000313" key="10">
    <source>
        <dbReference type="EMBL" id="KKO12259.1"/>
    </source>
</evidence>
<name>A0A0F9Z4T1_9ZZZZ</name>
<dbReference type="GO" id="GO:0008615">
    <property type="term" value="P:pyridoxine biosynthetic process"/>
    <property type="evidence" value="ECO:0007669"/>
    <property type="project" value="UniProtKB-KW"/>
</dbReference>
<evidence type="ECO:0000256" key="5">
    <source>
        <dbReference type="ARBA" id="ARBA00023002"/>
    </source>
</evidence>
<comment type="cofactor">
    <cofactor evidence="1">
        <name>FMN</name>
        <dbReference type="ChEBI" id="CHEBI:58210"/>
    </cofactor>
</comment>
<comment type="caution">
    <text evidence="10">The sequence shown here is derived from an EMBL/GenBank/DDBJ whole genome shotgun (WGS) entry which is preliminary data.</text>
</comment>
<keyword evidence="6" id="KW-0664">Pyridoxine biosynthesis</keyword>
<dbReference type="SUPFAM" id="SSF50475">
    <property type="entry name" value="FMN-binding split barrel"/>
    <property type="match status" value="1"/>
</dbReference>
<dbReference type="AlphaFoldDB" id="A0A0F9Z4T1"/>
<dbReference type="InterPro" id="IPR012349">
    <property type="entry name" value="Split_barrel_FMN-bd"/>
</dbReference>
<dbReference type="EMBL" id="LAZR01000001">
    <property type="protein sequence ID" value="KKO12259.1"/>
    <property type="molecule type" value="Genomic_DNA"/>
</dbReference>
<organism evidence="10">
    <name type="scientific">marine sediment metagenome</name>
    <dbReference type="NCBI Taxonomy" id="412755"/>
    <lineage>
        <taxon>unclassified sequences</taxon>
        <taxon>metagenomes</taxon>
        <taxon>ecological metagenomes</taxon>
    </lineage>
</organism>
<evidence type="ECO:0000256" key="7">
    <source>
        <dbReference type="ARBA" id="ARBA00060587"/>
    </source>
</evidence>
<dbReference type="PANTHER" id="PTHR10851">
    <property type="entry name" value="PYRIDOXINE-5-PHOSPHATE OXIDASE"/>
    <property type="match status" value="1"/>
</dbReference>
<keyword evidence="3" id="KW-0285">Flavoprotein</keyword>
<evidence type="ECO:0000256" key="3">
    <source>
        <dbReference type="ARBA" id="ARBA00022630"/>
    </source>
</evidence>
<dbReference type="PROSITE" id="PS01064">
    <property type="entry name" value="PYRIDOX_OXIDASE"/>
    <property type="match status" value="1"/>
</dbReference>
<protein>
    <recommendedName>
        <fullName evidence="11">Pyridoxamine 5'-phosphate oxidase putative domain-containing protein</fullName>
    </recommendedName>
</protein>
<dbReference type="GO" id="GO:0004733">
    <property type="term" value="F:pyridoxamine phosphate oxidase activity"/>
    <property type="evidence" value="ECO:0007669"/>
    <property type="project" value="InterPro"/>
</dbReference>
<reference evidence="10" key="1">
    <citation type="journal article" date="2015" name="Nature">
        <title>Complex archaea that bridge the gap between prokaryotes and eukaryotes.</title>
        <authorList>
            <person name="Spang A."/>
            <person name="Saw J.H."/>
            <person name="Jorgensen S.L."/>
            <person name="Zaremba-Niedzwiedzka K."/>
            <person name="Martijn J."/>
            <person name="Lind A.E."/>
            <person name="van Eijk R."/>
            <person name="Schleper C."/>
            <person name="Guy L."/>
            <person name="Ettema T.J."/>
        </authorList>
    </citation>
    <scope>NUCLEOTIDE SEQUENCE</scope>
</reference>
<accession>A0A0F9Z4T1</accession>
<dbReference type="NCBIfam" id="NF004231">
    <property type="entry name" value="PRK05679.1"/>
    <property type="match status" value="1"/>
</dbReference>
<keyword evidence="4" id="KW-0288">FMN</keyword>
<evidence type="ECO:0000259" key="8">
    <source>
        <dbReference type="Pfam" id="PF01243"/>
    </source>
</evidence>
<sequence>MDLQSIRREYLSGSLTREHLQSDPVDQFGLWLEQAIKMELADPTAMVLATVGADGQPGQRVVLLKGFDEHGFVFFTNYDSRKSRDIAANSHVSLHFPWYPIERQVLVCGVAEKVSDEESTAYFQSRPRESQLGAWASPQSRPLASRSVMMQQFDTIKEKFADQDIPRPEFWGGFRVRPSRIEFWQGGANRLHDRFQYARQADGHWQVDRLAP</sequence>
<comment type="pathway">
    <text evidence="7">Cofactor metabolism.</text>
</comment>
<gene>
    <name evidence="10" type="ORF">LCGC14_0002690</name>
</gene>
<dbReference type="HAMAP" id="MF_01629">
    <property type="entry name" value="PdxH"/>
    <property type="match status" value="1"/>
</dbReference>
<dbReference type="InterPro" id="IPR019740">
    <property type="entry name" value="Pyridox_Oxase_CS"/>
</dbReference>
<keyword evidence="5" id="KW-0560">Oxidoreductase</keyword>
<evidence type="ECO:0000256" key="1">
    <source>
        <dbReference type="ARBA" id="ARBA00001917"/>
    </source>
</evidence>
<dbReference type="InterPro" id="IPR019576">
    <property type="entry name" value="Pyridoxamine_oxidase_dimer_C"/>
</dbReference>
<dbReference type="InterPro" id="IPR011576">
    <property type="entry name" value="Pyridox_Oxase_N"/>
</dbReference>
<dbReference type="Pfam" id="PF10590">
    <property type="entry name" value="PNP_phzG_C"/>
    <property type="match status" value="1"/>
</dbReference>
<evidence type="ECO:0000256" key="2">
    <source>
        <dbReference type="ARBA" id="ARBA00011738"/>
    </source>
</evidence>
<evidence type="ECO:0008006" key="11">
    <source>
        <dbReference type="Google" id="ProtNLM"/>
    </source>
</evidence>
<evidence type="ECO:0000256" key="6">
    <source>
        <dbReference type="ARBA" id="ARBA00023096"/>
    </source>
</evidence>
<comment type="subunit">
    <text evidence="2">Homodimer.</text>
</comment>
<proteinExistence type="inferred from homology"/>
<dbReference type="PANTHER" id="PTHR10851:SF0">
    <property type="entry name" value="PYRIDOXINE-5'-PHOSPHATE OXIDASE"/>
    <property type="match status" value="1"/>
</dbReference>
<dbReference type="PIRSF" id="PIRSF000190">
    <property type="entry name" value="Pyd_amn-ph_oxd"/>
    <property type="match status" value="1"/>
</dbReference>
<dbReference type="FunFam" id="2.30.110.10:FF:000020">
    <property type="entry name" value="PNPO isoform 11"/>
    <property type="match status" value="1"/>
</dbReference>
<evidence type="ECO:0000256" key="4">
    <source>
        <dbReference type="ARBA" id="ARBA00022643"/>
    </source>
</evidence>